<dbReference type="EMBL" id="BAABAT010000080">
    <property type="protein sequence ID" value="GAA4263790.1"/>
    <property type="molecule type" value="Genomic_DNA"/>
</dbReference>
<protein>
    <submittedName>
        <fullName evidence="2">Uncharacterized protein</fullName>
    </submittedName>
</protein>
<feature type="region of interest" description="Disordered" evidence="1">
    <location>
        <begin position="1"/>
        <end position="42"/>
    </location>
</feature>
<gene>
    <name evidence="2" type="ORF">GCM10022255_111530</name>
</gene>
<evidence type="ECO:0000256" key="1">
    <source>
        <dbReference type="SAM" id="MobiDB-lite"/>
    </source>
</evidence>
<evidence type="ECO:0000313" key="3">
    <source>
        <dbReference type="Proteomes" id="UP001500620"/>
    </source>
</evidence>
<name>A0ABP8DUU7_9ACTN</name>
<evidence type="ECO:0000313" key="2">
    <source>
        <dbReference type="EMBL" id="GAA4263790.1"/>
    </source>
</evidence>
<comment type="caution">
    <text evidence="2">The sequence shown here is derived from an EMBL/GenBank/DDBJ whole genome shotgun (WGS) entry which is preliminary data.</text>
</comment>
<reference evidence="3" key="1">
    <citation type="journal article" date="2019" name="Int. J. Syst. Evol. Microbiol.">
        <title>The Global Catalogue of Microorganisms (GCM) 10K type strain sequencing project: providing services to taxonomists for standard genome sequencing and annotation.</title>
        <authorList>
            <consortium name="The Broad Institute Genomics Platform"/>
            <consortium name="The Broad Institute Genome Sequencing Center for Infectious Disease"/>
            <person name="Wu L."/>
            <person name="Ma J."/>
        </authorList>
    </citation>
    <scope>NUCLEOTIDE SEQUENCE [LARGE SCALE GENOMIC DNA]</scope>
    <source>
        <strain evidence="3">JCM 17441</strain>
    </source>
</reference>
<keyword evidence="3" id="KW-1185">Reference proteome</keyword>
<proteinExistence type="predicted"/>
<dbReference type="Proteomes" id="UP001500620">
    <property type="component" value="Unassembled WGS sequence"/>
</dbReference>
<accession>A0ABP8DUU7</accession>
<organism evidence="2 3">
    <name type="scientific">Dactylosporangium darangshiense</name>
    <dbReference type="NCBI Taxonomy" id="579108"/>
    <lineage>
        <taxon>Bacteria</taxon>
        <taxon>Bacillati</taxon>
        <taxon>Actinomycetota</taxon>
        <taxon>Actinomycetes</taxon>
        <taxon>Micromonosporales</taxon>
        <taxon>Micromonosporaceae</taxon>
        <taxon>Dactylosporangium</taxon>
    </lineage>
</organism>
<sequence>METRKVAPSPGAVRSVTWPPWADTSATTIDRPSPELSQRPGAARVGAVDALEDPGGVLRLRCQDQPGVSAVLFLLPGARDLGQR</sequence>